<dbReference type="InterPro" id="IPR016024">
    <property type="entry name" value="ARM-type_fold"/>
</dbReference>
<name>A0ABD2Q810_9PLAT</name>
<dbReference type="EMBL" id="JBJKFK010000684">
    <property type="protein sequence ID" value="KAL3315705.1"/>
    <property type="molecule type" value="Genomic_DNA"/>
</dbReference>
<evidence type="ECO:0000256" key="2">
    <source>
        <dbReference type="PROSITE-ProRule" id="PRU00103"/>
    </source>
</evidence>
<evidence type="ECO:0000256" key="3">
    <source>
        <dbReference type="SAM" id="MobiDB-lite"/>
    </source>
</evidence>
<dbReference type="PANTHER" id="PTHR10648:SF4">
    <property type="entry name" value="PROTEIN PHOSPHATASE 2 (FORMERLY 2A), REGULATORY SUBUNIT A, BETA ISOFORM-RELATED"/>
    <property type="match status" value="1"/>
</dbReference>
<evidence type="ECO:0000313" key="5">
    <source>
        <dbReference type="Proteomes" id="UP001626550"/>
    </source>
</evidence>
<reference evidence="4 5" key="1">
    <citation type="submission" date="2024-11" db="EMBL/GenBank/DDBJ databases">
        <title>Adaptive evolution of stress response genes in parasites aligns with host niche diversity.</title>
        <authorList>
            <person name="Hahn C."/>
            <person name="Resl P."/>
        </authorList>
    </citation>
    <scope>NUCLEOTIDE SEQUENCE [LARGE SCALE GENOMIC DNA]</scope>
    <source>
        <strain evidence="4">EGGRZ-B1_66</strain>
        <tissue evidence="4">Body</tissue>
    </source>
</reference>
<comment type="caution">
    <text evidence="4">The sequence shown here is derived from an EMBL/GenBank/DDBJ whole genome shotgun (WGS) entry which is preliminary data.</text>
</comment>
<dbReference type="InterPro" id="IPR051023">
    <property type="entry name" value="PP2A_Regulatory_Subunit_A"/>
</dbReference>
<evidence type="ECO:0000313" key="4">
    <source>
        <dbReference type="EMBL" id="KAL3315705.1"/>
    </source>
</evidence>
<dbReference type="PROSITE" id="PS50077">
    <property type="entry name" value="HEAT_REPEAT"/>
    <property type="match status" value="4"/>
</dbReference>
<dbReference type="InterPro" id="IPR021133">
    <property type="entry name" value="HEAT_type_2"/>
</dbReference>
<keyword evidence="5" id="KW-1185">Reference proteome</keyword>
<accession>A0ABD2Q810</accession>
<keyword evidence="1" id="KW-0677">Repeat</keyword>
<feature type="region of interest" description="Disordered" evidence="3">
    <location>
        <begin position="374"/>
        <end position="398"/>
    </location>
</feature>
<feature type="repeat" description="HEAT" evidence="2">
    <location>
        <begin position="254"/>
        <end position="291"/>
    </location>
</feature>
<feature type="repeat" description="HEAT" evidence="2">
    <location>
        <begin position="11"/>
        <end position="49"/>
    </location>
</feature>
<proteinExistence type="predicted"/>
<dbReference type="AlphaFoldDB" id="A0ABD2Q810"/>
<dbReference type="Gene3D" id="1.25.10.10">
    <property type="entry name" value="Leucine-rich Repeat Variant"/>
    <property type="match status" value="1"/>
</dbReference>
<protein>
    <submittedName>
        <fullName evidence="4">Uncharacterized protein</fullName>
    </submittedName>
</protein>
<evidence type="ECO:0000256" key="1">
    <source>
        <dbReference type="ARBA" id="ARBA00022737"/>
    </source>
</evidence>
<feature type="repeat" description="HEAT" evidence="2">
    <location>
        <begin position="510"/>
        <end position="548"/>
    </location>
</feature>
<organism evidence="4 5">
    <name type="scientific">Cichlidogyrus casuarinus</name>
    <dbReference type="NCBI Taxonomy" id="1844966"/>
    <lineage>
        <taxon>Eukaryota</taxon>
        <taxon>Metazoa</taxon>
        <taxon>Spiralia</taxon>
        <taxon>Lophotrochozoa</taxon>
        <taxon>Platyhelminthes</taxon>
        <taxon>Monogenea</taxon>
        <taxon>Monopisthocotylea</taxon>
        <taxon>Dactylogyridea</taxon>
        <taxon>Ancyrocephalidae</taxon>
        <taxon>Cichlidogyrus</taxon>
    </lineage>
</organism>
<dbReference type="Proteomes" id="UP001626550">
    <property type="component" value="Unassembled WGS sequence"/>
</dbReference>
<sequence>MSREMYDDNYPIAVLIEELRNEDVQFRLNSIKKLSTIAIALGPEKTRTQLIPFLTESVYDEDDVLVALTEQLIKLIPHIGGPSQIKVLLSLLETLGTVEETAVREKAVQVLRQMAPYFSFEDMRDHYFPLVQRFATAQWFATKISATGLFAVVYPRVDETLRSRILDMVVDLARDELNTVRTAIATKLGELVMIMLGQQKMDEPQKLEDPDEFEFGDSENVDPGVVDEAYKLPVSSSYPPLDFKVERDRVIEKLIPVITMLWPDDNDTVRLMTFESAVLIAKGLASTGTEEPDRYLIKLVHYAAVDKSWRVRCVVANKFPMIIEAFGSKVIADELYAVFIKLLKDNESEVKVLSVNRAKDFAYLMAGVPLPPEMSDESTSSVNGGGHGQQNWTGGDSPAPVQEKVGVGVLSANNAITTASTLLSCGETTLGSQLQAKVASINGHSKAQSSLAPVSADTDNFIFKFNSLSNSLSCYRDQIPRMKEAEKMVVDVDESDSNPISNCPILMQQLIPTLKELQMDTSPHVRITLANVVMQLVPLCGRDITIKDLMPIILSLLKDECQEVSFYIRLKPPIRSDVPVQVSWWRENGELKPQVSARRRPRPGYLDWRVVKNLP</sequence>
<gene>
    <name evidence="4" type="ORF">Ciccas_005661</name>
</gene>
<dbReference type="SUPFAM" id="SSF48371">
    <property type="entry name" value="ARM repeat"/>
    <property type="match status" value="1"/>
</dbReference>
<feature type="repeat" description="HEAT" evidence="2">
    <location>
        <begin position="165"/>
        <end position="203"/>
    </location>
</feature>
<dbReference type="InterPro" id="IPR011989">
    <property type="entry name" value="ARM-like"/>
</dbReference>
<dbReference type="PANTHER" id="PTHR10648">
    <property type="entry name" value="SERINE/THREONINE-PROTEIN PHOSPHATASE PP2A 65 KDA REGULATORY SUBUNIT"/>
    <property type="match status" value="1"/>
</dbReference>